<reference evidence="1" key="1">
    <citation type="submission" date="2019-11" db="EMBL/GenBank/DDBJ databases">
        <authorList>
            <person name="Feng L."/>
        </authorList>
    </citation>
    <scope>NUCLEOTIDE SEQUENCE</scope>
    <source>
        <strain evidence="1">VparvulaLFYP99</strain>
    </source>
</reference>
<dbReference type="AlphaFoldDB" id="A0A6N3BU72"/>
<dbReference type="EMBL" id="CACRUG010000006">
    <property type="protein sequence ID" value="VYU05087.1"/>
    <property type="molecule type" value="Genomic_DNA"/>
</dbReference>
<proteinExistence type="predicted"/>
<dbReference type="RefSeq" id="WP_257876815.1">
    <property type="nucleotide sequence ID" value="NZ_PKHW01000005.1"/>
</dbReference>
<gene>
    <name evidence="1" type="ORF">VPLFYP99_01851</name>
</gene>
<protein>
    <submittedName>
        <fullName evidence="1">Uncharacterized protein</fullName>
    </submittedName>
</protein>
<name>A0A6N3BU72_VEIPA</name>
<sequence length="44" mass="4966">MNKGPHTGDKVPTIAKMIATKFKSKEKERLILIVVIMRLDNATK</sequence>
<accession>A0A6N3BU72</accession>
<organism evidence="1">
    <name type="scientific">Veillonella parvula</name>
    <name type="common">Staphylococcus parvulus</name>
    <dbReference type="NCBI Taxonomy" id="29466"/>
    <lineage>
        <taxon>Bacteria</taxon>
        <taxon>Bacillati</taxon>
        <taxon>Bacillota</taxon>
        <taxon>Negativicutes</taxon>
        <taxon>Veillonellales</taxon>
        <taxon>Veillonellaceae</taxon>
        <taxon>Veillonella</taxon>
    </lineage>
</organism>
<evidence type="ECO:0000313" key="1">
    <source>
        <dbReference type="EMBL" id="VYU05087.1"/>
    </source>
</evidence>